<evidence type="ECO:0000313" key="9">
    <source>
        <dbReference type="Proteomes" id="UP000215335"/>
    </source>
</evidence>
<evidence type="ECO:0000256" key="2">
    <source>
        <dbReference type="ARBA" id="ARBA00022729"/>
    </source>
</evidence>
<keyword evidence="5" id="KW-0325">Glycoprotein</keyword>
<gene>
    <name evidence="8" type="ORF">TSAR_013875</name>
</gene>
<dbReference type="PANTHER" id="PTHR11005">
    <property type="entry name" value="LYSOSOMAL ACID LIPASE-RELATED"/>
    <property type="match status" value="1"/>
</dbReference>
<dbReference type="InterPro" id="IPR025483">
    <property type="entry name" value="Lipase_euk"/>
</dbReference>
<evidence type="ECO:0000313" key="8">
    <source>
        <dbReference type="EMBL" id="OXU29122.1"/>
    </source>
</evidence>
<dbReference type="OrthoDB" id="9974421at2759"/>
<organism evidence="8 9">
    <name type="scientific">Trichomalopsis sarcophagae</name>
    <dbReference type="NCBI Taxonomy" id="543379"/>
    <lineage>
        <taxon>Eukaryota</taxon>
        <taxon>Metazoa</taxon>
        <taxon>Ecdysozoa</taxon>
        <taxon>Arthropoda</taxon>
        <taxon>Hexapoda</taxon>
        <taxon>Insecta</taxon>
        <taxon>Pterygota</taxon>
        <taxon>Neoptera</taxon>
        <taxon>Endopterygota</taxon>
        <taxon>Hymenoptera</taxon>
        <taxon>Apocrita</taxon>
        <taxon>Proctotrupomorpha</taxon>
        <taxon>Chalcidoidea</taxon>
        <taxon>Pteromalidae</taxon>
        <taxon>Pteromalinae</taxon>
        <taxon>Trichomalopsis</taxon>
    </lineage>
</organism>
<feature type="active site" description="Charge relay system" evidence="6">
    <location>
        <position position="402"/>
    </location>
</feature>
<name>A0A232FEN8_9HYME</name>
<keyword evidence="2" id="KW-0732">Signal</keyword>
<dbReference type="STRING" id="543379.A0A232FEN8"/>
<comment type="similarity">
    <text evidence="1">Belongs to the AB hydrolase superfamily. Lipase family.</text>
</comment>
<dbReference type="InterPro" id="IPR000073">
    <property type="entry name" value="AB_hydrolase_1"/>
</dbReference>
<dbReference type="AlphaFoldDB" id="A0A232FEN8"/>
<sequence>MMGHNIHDEVPMTTPELITKHGYIGETHHVWTEDGYRLELHRVLRKAEGKNSTKISTESSREKLTELLKSVVDSQDDSQASILSEALNLQVTQDSNPQVKPPILINHGLLSSSADWVLLGPQKALAYVLCDCGFDVWLANVRGNTYSQCHKKYTTKDREFWDFSWHEIGVYDIPAMIDYVLEKTNQPSLHYIGYSQGTTTFYVMCSERPEYNDKVKAMVTMAPIAFLSNQRSPLIKFIVRFYILMEWGSAYCNIHQWFPRNKLQAKALGTLIRNTPGQLTKSFYSCWFYLVAGFGSNQLDKSMLPLIFGHFPGGSSAKQIIHYSQVILTDSFRKFDYGTSKNLKLYGSTQPPKYCLERVKVPVAVFYSENDFLTHPEDVKRLVENLPNVALKHKIEYSKFNHIDYLWGCDAKTLLYDHDHCQLNEYLAESIEDSERLAEW</sequence>
<keyword evidence="4" id="KW-0443">Lipid metabolism</keyword>
<evidence type="ECO:0000256" key="1">
    <source>
        <dbReference type="ARBA" id="ARBA00010701"/>
    </source>
</evidence>
<feature type="active site" description="Nucleophile" evidence="6">
    <location>
        <position position="195"/>
    </location>
</feature>
<keyword evidence="3" id="KW-0442">Lipid degradation</keyword>
<protein>
    <recommendedName>
        <fullName evidence="7">AB hydrolase-1 domain-containing protein</fullName>
    </recommendedName>
</protein>
<dbReference type="Proteomes" id="UP000215335">
    <property type="component" value="Unassembled WGS sequence"/>
</dbReference>
<evidence type="ECO:0000259" key="7">
    <source>
        <dbReference type="Pfam" id="PF00561"/>
    </source>
</evidence>
<evidence type="ECO:0000256" key="6">
    <source>
        <dbReference type="PIRSR" id="PIRSR000862-1"/>
    </source>
</evidence>
<dbReference type="InterPro" id="IPR029058">
    <property type="entry name" value="AB_hydrolase_fold"/>
</dbReference>
<evidence type="ECO:0000256" key="3">
    <source>
        <dbReference type="ARBA" id="ARBA00022963"/>
    </source>
</evidence>
<comment type="caution">
    <text evidence="8">The sequence shown here is derived from an EMBL/GenBank/DDBJ whole genome shotgun (WGS) entry which is preliminary data.</text>
</comment>
<dbReference type="GO" id="GO:0016042">
    <property type="term" value="P:lipid catabolic process"/>
    <property type="evidence" value="ECO:0007669"/>
    <property type="project" value="UniProtKB-KW"/>
</dbReference>
<dbReference type="PIRSF" id="PIRSF000862">
    <property type="entry name" value="Steryl_ester_lip"/>
    <property type="match status" value="1"/>
</dbReference>
<feature type="active site" description="Charge relay system" evidence="6">
    <location>
        <position position="371"/>
    </location>
</feature>
<dbReference type="SUPFAM" id="SSF53474">
    <property type="entry name" value="alpha/beta-Hydrolases"/>
    <property type="match status" value="1"/>
</dbReference>
<proteinExistence type="inferred from homology"/>
<keyword evidence="9" id="KW-1185">Reference proteome</keyword>
<dbReference type="Pfam" id="PF00561">
    <property type="entry name" value="Abhydrolase_1"/>
    <property type="match status" value="1"/>
</dbReference>
<evidence type="ECO:0000256" key="5">
    <source>
        <dbReference type="ARBA" id="ARBA00023180"/>
    </source>
</evidence>
<reference evidence="8 9" key="1">
    <citation type="journal article" date="2017" name="Curr. Biol.">
        <title>The Evolution of Venom by Co-option of Single-Copy Genes.</title>
        <authorList>
            <person name="Martinson E.O."/>
            <person name="Mrinalini"/>
            <person name="Kelkar Y.D."/>
            <person name="Chang C.H."/>
            <person name="Werren J.H."/>
        </authorList>
    </citation>
    <scope>NUCLEOTIDE SEQUENCE [LARGE SCALE GENOMIC DNA]</scope>
    <source>
        <strain evidence="8 9">Alberta</strain>
        <tissue evidence="8">Whole body</tissue>
    </source>
</reference>
<accession>A0A232FEN8</accession>
<dbReference type="Gene3D" id="3.40.50.1820">
    <property type="entry name" value="alpha/beta hydrolase"/>
    <property type="match status" value="1"/>
</dbReference>
<feature type="domain" description="AB hydrolase-1" evidence="7">
    <location>
        <begin position="101"/>
        <end position="227"/>
    </location>
</feature>
<dbReference type="EMBL" id="NNAY01000335">
    <property type="protein sequence ID" value="OXU29122.1"/>
    <property type="molecule type" value="Genomic_DNA"/>
</dbReference>
<evidence type="ECO:0000256" key="4">
    <source>
        <dbReference type="ARBA" id="ARBA00023098"/>
    </source>
</evidence>
<dbReference type="GO" id="GO:0016788">
    <property type="term" value="F:hydrolase activity, acting on ester bonds"/>
    <property type="evidence" value="ECO:0007669"/>
    <property type="project" value="InterPro"/>
</dbReference>